<reference evidence="3" key="1">
    <citation type="submission" date="2016-10" db="EMBL/GenBank/DDBJ databases">
        <authorList>
            <person name="Varghese N."/>
            <person name="Submissions S."/>
        </authorList>
    </citation>
    <scope>NUCLEOTIDE SEQUENCE [LARGE SCALE GENOMIC DNA]</scope>
    <source>
        <strain evidence="3">CGMCC 1.9150</strain>
    </source>
</reference>
<feature type="region of interest" description="Disordered" evidence="1">
    <location>
        <begin position="1"/>
        <end position="45"/>
    </location>
</feature>
<dbReference type="AlphaFoldDB" id="A0A1H7TF41"/>
<dbReference type="STRING" id="650850.SAMN04488129_11734"/>
<sequence>MNELSGDSSRDVYRKESDLVQDQGGMNAPDIGSIQALNESPSPLFGATQPFDEKARLAELHSLDILDTPPEERFDRYTRLMAEIFKVPMVAVSLVDEDRQWFKSSVGVEVMQQTRTQWRSGCVTRW</sequence>
<name>A0A1H7TF41_9GAMM</name>
<accession>A0A1H7TF41</accession>
<evidence type="ECO:0008006" key="4">
    <source>
        <dbReference type="Google" id="ProtNLM"/>
    </source>
</evidence>
<dbReference type="EMBL" id="FOBC01000017">
    <property type="protein sequence ID" value="SEL83492.1"/>
    <property type="molecule type" value="Genomic_DNA"/>
</dbReference>
<protein>
    <recommendedName>
        <fullName evidence="4">GAF domain-containing protein</fullName>
    </recommendedName>
</protein>
<dbReference type="RefSeq" id="WP_211607330.1">
    <property type="nucleotide sequence ID" value="NZ_FOBC01000017.1"/>
</dbReference>
<dbReference type="PANTHER" id="PTHR43102:SF2">
    <property type="entry name" value="GAF DOMAIN-CONTAINING PROTEIN"/>
    <property type="match status" value="1"/>
</dbReference>
<keyword evidence="3" id="KW-1185">Reference proteome</keyword>
<evidence type="ECO:0000256" key="1">
    <source>
        <dbReference type="SAM" id="MobiDB-lite"/>
    </source>
</evidence>
<evidence type="ECO:0000313" key="2">
    <source>
        <dbReference type="EMBL" id="SEL83492.1"/>
    </source>
</evidence>
<evidence type="ECO:0000313" key="3">
    <source>
        <dbReference type="Proteomes" id="UP000198807"/>
    </source>
</evidence>
<proteinExistence type="predicted"/>
<gene>
    <name evidence="2" type="ORF">SAMN04488129_11734</name>
</gene>
<dbReference type="Proteomes" id="UP000198807">
    <property type="component" value="Unassembled WGS sequence"/>
</dbReference>
<organism evidence="2 3">
    <name type="scientific">Halomonas daqiaonensis</name>
    <dbReference type="NCBI Taxonomy" id="650850"/>
    <lineage>
        <taxon>Bacteria</taxon>
        <taxon>Pseudomonadati</taxon>
        <taxon>Pseudomonadota</taxon>
        <taxon>Gammaproteobacteria</taxon>
        <taxon>Oceanospirillales</taxon>
        <taxon>Halomonadaceae</taxon>
        <taxon>Halomonas</taxon>
    </lineage>
</organism>
<dbReference type="PANTHER" id="PTHR43102">
    <property type="entry name" value="SLR1143 PROTEIN"/>
    <property type="match status" value="1"/>
</dbReference>
<feature type="compositionally biased region" description="Basic and acidic residues" evidence="1">
    <location>
        <begin position="8"/>
        <end position="18"/>
    </location>
</feature>